<dbReference type="PANTHER" id="PTHR43656">
    <property type="entry name" value="BINDING OXIDOREDUCTASE, PUTATIVE (AFU_ORTHOLOGUE AFUA_2G08260)-RELATED"/>
    <property type="match status" value="1"/>
</dbReference>
<reference evidence="4 5" key="1">
    <citation type="submission" date="2018-03" db="EMBL/GenBank/DDBJ databases">
        <title>Genomic Encyclopedia of Archaeal and Bacterial Type Strains, Phase II (KMG-II): from individual species to whole genera.</title>
        <authorList>
            <person name="Goeker M."/>
        </authorList>
    </citation>
    <scope>NUCLEOTIDE SEQUENCE [LARGE SCALE GENOMIC DNA]</scope>
    <source>
        <strain evidence="4 5">DSM 100673</strain>
    </source>
</reference>
<dbReference type="InterPro" id="IPR013785">
    <property type="entry name" value="Aldolase_TIM"/>
</dbReference>
<dbReference type="Proteomes" id="UP000240418">
    <property type="component" value="Unassembled WGS sequence"/>
</dbReference>
<keyword evidence="2" id="KW-0560">Oxidoreductase</keyword>
<accession>A0A2P8FKS7</accession>
<dbReference type="SUPFAM" id="SSF51395">
    <property type="entry name" value="FMN-linked oxidoreductases"/>
    <property type="match status" value="1"/>
</dbReference>
<organism evidence="4 5">
    <name type="scientific">Shimia abyssi</name>
    <dbReference type="NCBI Taxonomy" id="1662395"/>
    <lineage>
        <taxon>Bacteria</taxon>
        <taxon>Pseudomonadati</taxon>
        <taxon>Pseudomonadota</taxon>
        <taxon>Alphaproteobacteria</taxon>
        <taxon>Rhodobacterales</taxon>
        <taxon>Roseobacteraceae</taxon>
    </lineage>
</organism>
<evidence type="ECO:0000313" key="5">
    <source>
        <dbReference type="Proteomes" id="UP000240418"/>
    </source>
</evidence>
<dbReference type="InterPro" id="IPR001155">
    <property type="entry name" value="OxRdtase_FMN_N"/>
</dbReference>
<dbReference type="Gene3D" id="3.20.20.70">
    <property type="entry name" value="Aldolase class I"/>
    <property type="match status" value="1"/>
</dbReference>
<evidence type="ECO:0000256" key="1">
    <source>
        <dbReference type="ARBA" id="ARBA00022630"/>
    </source>
</evidence>
<feature type="domain" description="NADH:flavin oxidoreductase/NADH oxidase N-terminal" evidence="3">
    <location>
        <begin position="6"/>
        <end position="335"/>
    </location>
</feature>
<dbReference type="AlphaFoldDB" id="A0A2P8FKS7"/>
<dbReference type="CDD" id="cd04733">
    <property type="entry name" value="OYE_like_2_FMN"/>
    <property type="match status" value="1"/>
</dbReference>
<dbReference type="GO" id="GO:0016491">
    <property type="term" value="F:oxidoreductase activity"/>
    <property type="evidence" value="ECO:0007669"/>
    <property type="project" value="UniProtKB-KW"/>
</dbReference>
<gene>
    <name evidence="4" type="ORF">CLV88_101711</name>
</gene>
<protein>
    <submittedName>
        <fullName evidence="4">2,4-dienoyl-CoA reductase-like NADH-dependent reductase (Old Yellow Enzyme family)</fullName>
    </submittedName>
</protein>
<dbReference type="InterPro" id="IPR051799">
    <property type="entry name" value="NADH_flavin_oxidoreductase"/>
</dbReference>
<evidence type="ECO:0000256" key="2">
    <source>
        <dbReference type="ARBA" id="ARBA00023002"/>
    </source>
</evidence>
<evidence type="ECO:0000313" key="4">
    <source>
        <dbReference type="EMBL" id="PSL22285.1"/>
    </source>
</evidence>
<keyword evidence="1" id="KW-0285">Flavoprotein</keyword>
<comment type="caution">
    <text evidence="4">The sequence shown here is derived from an EMBL/GenBank/DDBJ whole genome shotgun (WGS) entry which is preliminary data.</text>
</comment>
<sequence>MSNTSLSQPLTLPCGVTLSNRLSKSAMTEAMANKHDAPTEKHINLYRRWAKGGLAVQVTGNVMIDRRFLERPGNVVVEDERDITALSKWAEAAKSERTQAWVQISHPGRQCPMVVNARPLSPSNEKLKMLGLFGKPRAMRDTDINDAIRRYAETARILQKAGFDGVQIHGAHGYLISQFLSPITNHRTDYWGGSLENRARFLRRVVAAVRRAVGPSFPVGVKLNSADFQKGGFTLEDCKQVARWLQEDSIDLLEISGGTYEEMSFATATPDAPQRDSTKAREAFFLDYAREIRAEVTIPIMVTGGFRSRAAMQQALIEDGIDMIGLARPLCVHPDGAADLINGGTDRIGISEDGLTLGTGTWGVNAQNWLINLTNTVARVEYYVWQMDRMAAAREPSKRETKNALGLMLGYLGKSMFRAMIRKPFARRSKTNTA</sequence>
<keyword evidence="5" id="KW-1185">Reference proteome</keyword>
<dbReference type="OrthoDB" id="9784632at2"/>
<dbReference type="EMBL" id="PYGJ01000001">
    <property type="protein sequence ID" value="PSL22285.1"/>
    <property type="molecule type" value="Genomic_DNA"/>
</dbReference>
<dbReference type="RefSeq" id="WP_106606947.1">
    <property type="nucleotide sequence ID" value="NZ_PYGJ01000001.1"/>
</dbReference>
<dbReference type="GO" id="GO:0010181">
    <property type="term" value="F:FMN binding"/>
    <property type="evidence" value="ECO:0007669"/>
    <property type="project" value="InterPro"/>
</dbReference>
<proteinExistence type="predicted"/>
<evidence type="ECO:0000259" key="3">
    <source>
        <dbReference type="Pfam" id="PF00724"/>
    </source>
</evidence>
<dbReference type="Pfam" id="PF00724">
    <property type="entry name" value="Oxidored_FMN"/>
    <property type="match status" value="1"/>
</dbReference>
<dbReference type="PANTHER" id="PTHR43656:SF2">
    <property type="entry name" value="BINDING OXIDOREDUCTASE, PUTATIVE (AFU_ORTHOLOGUE AFUA_2G08260)-RELATED"/>
    <property type="match status" value="1"/>
</dbReference>
<name>A0A2P8FKS7_9RHOB</name>